<evidence type="ECO:0000313" key="3">
    <source>
        <dbReference type="Proteomes" id="UP000179807"/>
    </source>
</evidence>
<dbReference type="AlphaFoldDB" id="A0A1J4JEC8"/>
<reference evidence="2" key="1">
    <citation type="submission" date="2016-10" db="EMBL/GenBank/DDBJ databases">
        <authorList>
            <person name="Benchimol M."/>
            <person name="Almeida L.G."/>
            <person name="Vasconcelos A.T."/>
            <person name="Perreira-Neves A."/>
            <person name="Rosa I.A."/>
            <person name="Tasca T."/>
            <person name="Bogo M.R."/>
            <person name="de Souza W."/>
        </authorList>
    </citation>
    <scope>NUCLEOTIDE SEQUENCE [LARGE SCALE GENOMIC DNA]</scope>
    <source>
        <strain evidence="2">K</strain>
    </source>
</reference>
<sequence length="452" mass="52455">MIDIGFDSPDEGSDESQQFDCHDNNNNDVYFSQKVDTNIILDNDIQSKIEKLQATFALSSSSNDGNGQLNSINLVSDDFVDFPENEFSFELISKVETLMEKGEFNEIDNMFESKVYLDKFINYFIGLLGVTTRENQEMQLAMTDVLSYVLFSRFEQIPNFASLGSFLLVGHQRKGIKPIPEQKIIALRWFYRFFNTKWFSIQFNETDSIVLHLFKNISPEADPFYITFLKFIVPKLPNNSKYIKDYSEALAKHPIFYPDQLEYHYHLISKSQEDPPYFSFFALIKYSVSSPFSRLAKHYLIPALIDYSSSPLIMRAIWNYTRRLVQFSIVSQIMQINQTEIREIYELLNQFYNLRIPKLSQMVMSEVATAQKYNCFMEVKFPNIKKASIIDNTLLDELYGLKPSDINVMKLLDLPVKYIPIKKERKDGVMKIAPQKIGPSSSRSICVAAEQH</sequence>
<gene>
    <name evidence="2" type="ORF">TRFO_09486</name>
</gene>
<proteinExistence type="predicted"/>
<protein>
    <submittedName>
        <fullName evidence="2">Uncharacterized protein</fullName>
    </submittedName>
</protein>
<organism evidence="2 3">
    <name type="scientific">Tritrichomonas foetus</name>
    <dbReference type="NCBI Taxonomy" id="1144522"/>
    <lineage>
        <taxon>Eukaryota</taxon>
        <taxon>Metamonada</taxon>
        <taxon>Parabasalia</taxon>
        <taxon>Tritrichomonadida</taxon>
        <taxon>Tritrichomonadidae</taxon>
        <taxon>Tritrichomonas</taxon>
    </lineage>
</organism>
<dbReference type="RefSeq" id="XP_068350601.1">
    <property type="nucleotide sequence ID" value="XM_068494895.1"/>
</dbReference>
<dbReference type="EMBL" id="MLAK01001115">
    <property type="protein sequence ID" value="OHS97464.1"/>
    <property type="molecule type" value="Genomic_DNA"/>
</dbReference>
<evidence type="ECO:0000256" key="1">
    <source>
        <dbReference type="SAM" id="MobiDB-lite"/>
    </source>
</evidence>
<evidence type="ECO:0000313" key="2">
    <source>
        <dbReference type="EMBL" id="OHS97464.1"/>
    </source>
</evidence>
<dbReference type="GeneID" id="94829599"/>
<accession>A0A1J4JEC8</accession>
<dbReference type="VEuPathDB" id="TrichDB:TRFO_09486"/>
<name>A0A1J4JEC8_9EUKA</name>
<dbReference type="OrthoDB" id="372823at2759"/>
<feature type="region of interest" description="Disordered" evidence="1">
    <location>
        <begin position="1"/>
        <end position="22"/>
    </location>
</feature>
<keyword evidence="3" id="KW-1185">Reference proteome</keyword>
<dbReference type="Proteomes" id="UP000179807">
    <property type="component" value="Unassembled WGS sequence"/>
</dbReference>
<comment type="caution">
    <text evidence="2">The sequence shown here is derived from an EMBL/GenBank/DDBJ whole genome shotgun (WGS) entry which is preliminary data.</text>
</comment>